<protein>
    <submittedName>
        <fullName evidence="1">Uncharacterized protein</fullName>
    </submittedName>
</protein>
<organism evidence="1 2">
    <name type="scientific">Hymenobacter antarcticus</name>
    <dbReference type="NCBI Taxonomy" id="486270"/>
    <lineage>
        <taxon>Bacteria</taxon>
        <taxon>Pseudomonadati</taxon>
        <taxon>Bacteroidota</taxon>
        <taxon>Cytophagia</taxon>
        <taxon>Cytophagales</taxon>
        <taxon>Hymenobacteraceae</taxon>
        <taxon>Hymenobacter</taxon>
    </lineage>
</organism>
<evidence type="ECO:0000313" key="1">
    <source>
        <dbReference type="EMBL" id="GAA3980015.1"/>
    </source>
</evidence>
<name>A0ABP7QC13_9BACT</name>
<dbReference type="Proteomes" id="UP001501556">
    <property type="component" value="Unassembled WGS sequence"/>
</dbReference>
<gene>
    <name evidence="1" type="ORF">GCM10022407_26560</name>
</gene>
<proteinExistence type="predicted"/>
<keyword evidence="2" id="KW-1185">Reference proteome</keyword>
<dbReference type="EMBL" id="BAABDI010000018">
    <property type="protein sequence ID" value="GAA3980015.1"/>
    <property type="molecule type" value="Genomic_DNA"/>
</dbReference>
<comment type="caution">
    <text evidence="1">The sequence shown here is derived from an EMBL/GenBank/DDBJ whole genome shotgun (WGS) entry which is preliminary data.</text>
</comment>
<dbReference type="InterPro" id="IPR058002">
    <property type="entry name" value="Gp82"/>
</dbReference>
<reference evidence="2" key="1">
    <citation type="journal article" date="2019" name="Int. J. Syst. Evol. Microbiol.">
        <title>The Global Catalogue of Microorganisms (GCM) 10K type strain sequencing project: providing services to taxonomists for standard genome sequencing and annotation.</title>
        <authorList>
            <consortium name="The Broad Institute Genomics Platform"/>
            <consortium name="The Broad Institute Genome Sequencing Center for Infectious Disease"/>
            <person name="Wu L."/>
            <person name="Ma J."/>
        </authorList>
    </citation>
    <scope>NUCLEOTIDE SEQUENCE [LARGE SCALE GENOMIC DNA]</scope>
    <source>
        <strain evidence="2">JCM 17217</strain>
    </source>
</reference>
<sequence>MPAPRPLTIDLEGHQVKVYRNLKNGLFSVQYGGLVLAHLATVQLRGVSFKVSESGRQRVLTQRQKNVHAYAIGTFTTAAQPTATELICYDPYHAGHFFRVQDHEPIHHAAAVVLSQGKAYASAQSGLLF</sequence>
<dbReference type="Pfam" id="PF25735">
    <property type="entry name" value="Phage_L5_gp82"/>
    <property type="match status" value="1"/>
</dbReference>
<evidence type="ECO:0000313" key="2">
    <source>
        <dbReference type="Proteomes" id="UP001501556"/>
    </source>
</evidence>
<accession>A0ABP7QC13</accession>
<dbReference type="RefSeq" id="WP_345125153.1">
    <property type="nucleotide sequence ID" value="NZ_BAABDI010000018.1"/>
</dbReference>